<dbReference type="CDD" id="cd05144">
    <property type="entry name" value="RIO2_C"/>
    <property type="match status" value="1"/>
</dbReference>
<dbReference type="EC" id="2.7.11.1" evidence="3"/>
<dbReference type="SMART" id="SM00090">
    <property type="entry name" value="RIO"/>
    <property type="match status" value="1"/>
</dbReference>
<dbReference type="GO" id="GO:0005634">
    <property type="term" value="C:nucleus"/>
    <property type="evidence" value="ECO:0007669"/>
    <property type="project" value="TreeGrafter"/>
</dbReference>
<dbReference type="PROSITE" id="PS01245">
    <property type="entry name" value="RIO1"/>
    <property type="match status" value="1"/>
</dbReference>
<evidence type="ECO:0000256" key="8">
    <source>
        <dbReference type="ARBA" id="ARBA00022777"/>
    </source>
</evidence>
<evidence type="ECO:0000313" key="15">
    <source>
        <dbReference type="Proteomes" id="UP000515146"/>
    </source>
</evidence>
<evidence type="ECO:0000256" key="4">
    <source>
        <dbReference type="ARBA" id="ARBA00022527"/>
    </source>
</evidence>
<dbReference type="InterPro" id="IPR030484">
    <property type="entry name" value="Rio2"/>
</dbReference>
<dbReference type="FunCoup" id="A0A6P6Y1Q9">
    <property type="interactions" value="2156"/>
</dbReference>
<dbReference type="SUPFAM" id="SSF56112">
    <property type="entry name" value="Protein kinase-like (PK-like)"/>
    <property type="match status" value="1"/>
</dbReference>
<gene>
    <name evidence="16" type="primary">LOC113793226</name>
</gene>
<dbReference type="GO" id="GO:0046872">
    <property type="term" value="F:metal ion binding"/>
    <property type="evidence" value="ECO:0007669"/>
    <property type="project" value="UniProtKB-KW"/>
</dbReference>
<dbReference type="InterPro" id="IPR018935">
    <property type="entry name" value="RIO_kinase_CS"/>
</dbReference>
<dbReference type="GO" id="GO:0005524">
    <property type="term" value="F:ATP binding"/>
    <property type="evidence" value="ECO:0007669"/>
    <property type="project" value="UniProtKB-KW"/>
</dbReference>
<keyword evidence="5" id="KW-0808">Transferase</keyword>
<evidence type="ECO:0000256" key="5">
    <source>
        <dbReference type="ARBA" id="ARBA00022679"/>
    </source>
</evidence>
<dbReference type="OMA" id="EFAFMKL"/>
<keyword evidence="6" id="KW-0479">Metal-binding</keyword>
<dbReference type="GO" id="GO:0004674">
    <property type="term" value="F:protein serine/threonine kinase activity"/>
    <property type="evidence" value="ECO:0007669"/>
    <property type="project" value="UniProtKB-KW"/>
</dbReference>
<proteinExistence type="inferred from homology"/>
<dbReference type="GO" id="GO:0005829">
    <property type="term" value="C:cytosol"/>
    <property type="evidence" value="ECO:0007669"/>
    <property type="project" value="TreeGrafter"/>
</dbReference>
<dbReference type="InterPro" id="IPR036390">
    <property type="entry name" value="WH_DNA-bd_sf"/>
</dbReference>
<evidence type="ECO:0000256" key="2">
    <source>
        <dbReference type="ARBA" id="ARBA00009196"/>
    </source>
</evidence>
<evidence type="ECO:0000256" key="7">
    <source>
        <dbReference type="ARBA" id="ARBA00022741"/>
    </source>
</evidence>
<dbReference type="OrthoDB" id="10258631at2759"/>
<comment type="catalytic activity">
    <reaction evidence="12">
        <text>L-seryl-[protein] + ATP = O-phospho-L-seryl-[protein] + ADP + H(+)</text>
        <dbReference type="Rhea" id="RHEA:17989"/>
        <dbReference type="Rhea" id="RHEA-COMP:9863"/>
        <dbReference type="Rhea" id="RHEA-COMP:11604"/>
        <dbReference type="ChEBI" id="CHEBI:15378"/>
        <dbReference type="ChEBI" id="CHEBI:29999"/>
        <dbReference type="ChEBI" id="CHEBI:30616"/>
        <dbReference type="ChEBI" id="CHEBI:83421"/>
        <dbReference type="ChEBI" id="CHEBI:456216"/>
        <dbReference type="EC" id="2.7.11.1"/>
    </reaction>
</comment>
<dbReference type="InterPro" id="IPR015285">
    <property type="entry name" value="RIO2_wHTH_N"/>
</dbReference>
<reference evidence="16" key="1">
    <citation type="submission" date="2025-08" db="UniProtKB">
        <authorList>
            <consortium name="RefSeq"/>
        </authorList>
    </citation>
    <scope>IDENTIFICATION</scope>
    <source>
        <strain evidence="16">Airmid</strain>
    </source>
</reference>
<evidence type="ECO:0000256" key="10">
    <source>
        <dbReference type="ARBA" id="ARBA00022842"/>
    </source>
</evidence>
<evidence type="ECO:0000256" key="11">
    <source>
        <dbReference type="ARBA" id="ARBA00047899"/>
    </source>
</evidence>
<comment type="cofactor">
    <cofactor evidence="1">
        <name>Mg(2+)</name>
        <dbReference type="ChEBI" id="CHEBI:18420"/>
    </cofactor>
</comment>
<keyword evidence="7" id="KW-0547">Nucleotide-binding</keyword>
<evidence type="ECO:0000256" key="6">
    <source>
        <dbReference type="ARBA" id="ARBA00022723"/>
    </source>
</evidence>
<evidence type="ECO:0000256" key="13">
    <source>
        <dbReference type="ARBA" id="ARBA00068353"/>
    </source>
</evidence>
<evidence type="ECO:0000313" key="16">
    <source>
        <dbReference type="RefSeq" id="XP_027199021.1"/>
    </source>
</evidence>
<dbReference type="PANTHER" id="PTHR45852:SF1">
    <property type="entry name" value="SERINE_THREONINE-PROTEIN KINASE RIO2"/>
    <property type="match status" value="1"/>
</dbReference>
<dbReference type="InterPro" id="IPR011009">
    <property type="entry name" value="Kinase-like_dom_sf"/>
</dbReference>
<sequence>MVKLDVSLLRYLDKEDFRVLTAIEMGMRNHELVPRSLVYSISGIQNGSVSKILMNLSKNQLLSYERGKRFDGYRLTYRGYDYLALNVLRSRGVISSIGQQIGVGKESDVYICSNDDGRQFAIKFHRLGRTCFRRVSEKRNYYQRRGQSHKTASWIYLSRLAATREFAFMKLLYEQKLLPVPEPIDMNRHCIVMELIDGIILNQIYLDNDNEQQQIELLYEKLMSLMMKLTNEFGVVHGDFNEFNIMIRKNKDEPLDPILIDFPQMISVHHELAQEYFDRDRDCIVDFFAKRFHYESESIPVFEPFDQITTTDLQQLADAFDSANEKTLDSVHMPKITEDAKSSSMEDGKSELLSKFLNSLCSTNNEDNIDHNDYKSTTIDDGNATSNSYYSSKNNQDINEEIKILDERLAKLAPTSMKEKNADDFDENADVEISNTLNHNDQDDVYSTTSSTFNPQMIKSRLLKEQRKRETKQRIKIAGNVKKNVKGDSNALRRRKRDDYQSAKEDWHAFKDSVIDG</sequence>
<dbReference type="KEGG" id="dpte:113793226"/>
<dbReference type="RefSeq" id="XP_027199021.1">
    <property type="nucleotide sequence ID" value="XM_027343220.1"/>
</dbReference>
<dbReference type="FunFam" id="3.30.200.20:FF:000052">
    <property type="entry name" value="Serine/threonine-protein kinase RIO2"/>
    <property type="match status" value="1"/>
</dbReference>
<dbReference type="PANTHER" id="PTHR45852">
    <property type="entry name" value="SER/THR-PROTEIN KINASE RIO2"/>
    <property type="match status" value="1"/>
</dbReference>
<dbReference type="AlphaFoldDB" id="A0A6P6Y1Q9"/>
<evidence type="ECO:0000256" key="14">
    <source>
        <dbReference type="ARBA" id="ARBA00068837"/>
    </source>
</evidence>
<keyword evidence="8" id="KW-0418">Kinase</keyword>
<keyword evidence="15" id="KW-1185">Reference proteome</keyword>
<dbReference type="InterPro" id="IPR036388">
    <property type="entry name" value="WH-like_DNA-bd_sf"/>
</dbReference>
<dbReference type="GeneID" id="113793226"/>
<evidence type="ECO:0000256" key="3">
    <source>
        <dbReference type="ARBA" id="ARBA00012513"/>
    </source>
</evidence>
<dbReference type="Gene3D" id="1.10.510.10">
    <property type="entry name" value="Transferase(Phosphotransferase) domain 1"/>
    <property type="match status" value="1"/>
</dbReference>
<dbReference type="CTD" id="55781"/>
<dbReference type="Gene3D" id="1.10.10.10">
    <property type="entry name" value="Winged helix-like DNA-binding domain superfamily/Winged helix DNA-binding domain"/>
    <property type="match status" value="1"/>
</dbReference>
<dbReference type="GO" id="GO:0030490">
    <property type="term" value="P:maturation of SSU-rRNA"/>
    <property type="evidence" value="ECO:0007669"/>
    <property type="project" value="TreeGrafter"/>
</dbReference>
<organism evidence="15 16">
    <name type="scientific">Dermatophagoides pteronyssinus</name>
    <name type="common">European house dust mite</name>
    <dbReference type="NCBI Taxonomy" id="6956"/>
    <lineage>
        <taxon>Eukaryota</taxon>
        <taxon>Metazoa</taxon>
        <taxon>Ecdysozoa</taxon>
        <taxon>Arthropoda</taxon>
        <taxon>Chelicerata</taxon>
        <taxon>Arachnida</taxon>
        <taxon>Acari</taxon>
        <taxon>Acariformes</taxon>
        <taxon>Sarcoptiformes</taxon>
        <taxon>Astigmata</taxon>
        <taxon>Psoroptidia</taxon>
        <taxon>Analgoidea</taxon>
        <taxon>Pyroglyphidae</taxon>
        <taxon>Dermatophagoidinae</taxon>
        <taxon>Dermatophagoides</taxon>
    </lineage>
</organism>
<keyword evidence="4" id="KW-0723">Serine/threonine-protein kinase</keyword>
<dbReference type="Proteomes" id="UP000515146">
    <property type="component" value="Unplaced"/>
</dbReference>
<dbReference type="Pfam" id="PF01163">
    <property type="entry name" value="RIO1"/>
    <property type="match status" value="1"/>
</dbReference>
<dbReference type="InParanoid" id="A0A6P6Y1Q9"/>
<comment type="catalytic activity">
    <reaction evidence="11">
        <text>L-threonyl-[protein] + ATP = O-phospho-L-threonyl-[protein] + ADP + H(+)</text>
        <dbReference type="Rhea" id="RHEA:46608"/>
        <dbReference type="Rhea" id="RHEA-COMP:11060"/>
        <dbReference type="Rhea" id="RHEA-COMP:11605"/>
        <dbReference type="ChEBI" id="CHEBI:15378"/>
        <dbReference type="ChEBI" id="CHEBI:30013"/>
        <dbReference type="ChEBI" id="CHEBI:30616"/>
        <dbReference type="ChEBI" id="CHEBI:61977"/>
        <dbReference type="ChEBI" id="CHEBI:456216"/>
        <dbReference type="EC" id="2.7.11.1"/>
    </reaction>
</comment>
<keyword evidence="9" id="KW-0067">ATP-binding</keyword>
<dbReference type="InterPro" id="IPR018934">
    <property type="entry name" value="RIO_dom"/>
</dbReference>
<comment type="similarity">
    <text evidence="2">Belongs to the protein kinase superfamily. RIO-type Ser/Thr kinase family.</text>
</comment>
<protein>
    <recommendedName>
        <fullName evidence="13">Serine/threonine-protein kinase RIO2</fullName>
        <ecNumber evidence="3">2.7.11.1</ecNumber>
    </recommendedName>
    <alternativeName>
        <fullName evidence="14">Serine/threonine-protein kinase rio2</fullName>
    </alternativeName>
</protein>
<dbReference type="SUPFAM" id="SSF46785">
    <property type="entry name" value="Winged helix' DNA-binding domain"/>
    <property type="match status" value="1"/>
</dbReference>
<dbReference type="Pfam" id="PF09202">
    <property type="entry name" value="Rio2_N"/>
    <property type="match status" value="1"/>
</dbReference>
<accession>A0A6P6Y1Q9</accession>
<dbReference type="FunFam" id="1.10.10.10:FF:000053">
    <property type="entry name" value="Serine/threonine-protein kinase RIO2"/>
    <property type="match status" value="1"/>
</dbReference>
<evidence type="ECO:0000256" key="9">
    <source>
        <dbReference type="ARBA" id="ARBA00022840"/>
    </source>
</evidence>
<dbReference type="GO" id="GO:0030688">
    <property type="term" value="C:preribosome, small subunit precursor"/>
    <property type="evidence" value="ECO:0007669"/>
    <property type="project" value="TreeGrafter"/>
</dbReference>
<keyword evidence="10" id="KW-0460">Magnesium</keyword>
<name>A0A6P6Y1Q9_DERPT</name>
<dbReference type="Gene3D" id="3.30.200.20">
    <property type="entry name" value="Phosphorylase Kinase, domain 1"/>
    <property type="match status" value="1"/>
</dbReference>
<dbReference type="InterPro" id="IPR000687">
    <property type="entry name" value="RIO_kinase"/>
</dbReference>
<evidence type="ECO:0000256" key="12">
    <source>
        <dbReference type="ARBA" id="ARBA00048679"/>
    </source>
</evidence>
<evidence type="ECO:0000256" key="1">
    <source>
        <dbReference type="ARBA" id="ARBA00001946"/>
    </source>
</evidence>